<proteinExistence type="predicted"/>
<dbReference type="PROSITE" id="PS50893">
    <property type="entry name" value="ABC_TRANSPORTER_2"/>
    <property type="match status" value="1"/>
</dbReference>
<dbReference type="EMBL" id="CP048838">
    <property type="protein sequence ID" value="QJA01749.1"/>
    <property type="molecule type" value="Genomic_DNA"/>
</dbReference>
<organism evidence="13 14">
    <name type="scientific">Clostridium innocuum</name>
    <dbReference type="NCBI Taxonomy" id="1522"/>
    <lineage>
        <taxon>Bacteria</taxon>
        <taxon>Bacillati</taxon>
        <taxon>Bacillota</taxon>
        <taxon>Clostridia</taxon>
        <taxon>Eubacteriales</taxon>
        <taxon>Clostridiaceae</taxon>
        <taxon>Clostridium</taxon>
    </lineage>
</organism>
<dbReference type="InterPro" id="IPR003593">
    <property type="entry name" value="AAA+_ATPase"/>
</dbReference>
<evidence type="ECO:0000313" key="14">
    <source>
        <dbReference type="Proteomes" id="UP000503330"/>
    </source>
</evidence>
<feature type="transmembrane region" description="Helical" evidence="9">
    <location>
        <begin position="136"/>
        <end position="157"/>
    </location>
</feature>
<reference evidence="13 14" key="2">
    <citation type="submission" date="2020-02" db="EMBL/GenBank/DDBJ databases">
        <authorList>
            <person name="Kociolek L.K."/>
            <person name="Ozer E.A."/>
        </authorList>
    </citation>
    <scope>NUCLEOTIDE SEQUENCE [LARGE SCALE GENOMIC DNA]</scope>
    <source>
        <strain evidence="13 14">ATCC 14501</strain>
    </source>
</reference>
<feature type="domain" description="ABC transporter" evidence="10">
    <location>
        <begin position="337"/>
        <end position="570"/>
    </location>
</feature>
<dbReference type="InterPro" id="IPR036640">
    <property type="entry name" value="ABC1_TM_sf"/>
</dbReference>
<keyword evidence="2" id="KW-0813">Transport</keyword>
<dbReference type="PANTHER" id="PTHR24221:SF397">
    <property type="entry name" value="ABC TRANSPORTER, ATP-BINDING TRANSMEMBRANE PROTEIN"/>
    <property type="match status" value="1"/>
</dbReference>
<evidence type="ECO:0000256" key="8">
    <source>
        <dbReference type="ARBA" id="ARBA00023136"/>
    </source>
</evidence>
<dbReference type="InterPro" id="IPR027417">
    <property type="entry name" value="P-loop_NTPase"/>
</dbReference>
<dbReference type="SUPFAM" id="SSF52540">
    <property type="entry name" value="P-loop containing nucleoside triphosphate hydrolases"/>
    <property type="match status" value="1"/>
</dbReference>
<evidence type="ECO:0000313" key="12">
    <source>
        <dbReference type="EMBL" id="MZH56819.1"/>
    </source>
</evidence>
<dbReference type="Pfam" id="PF00005">
    <property type="entry name" value="ABC_tran"/>
    <property type="match status" value="1"/>
</dbReference>
<keyword evidence="5" id="KW-0547">Nucleotide-binding</keyword>
<dbReference type="Pfam" id="PF00664">
    <property type="entry name" value="ABC_membrane"/>
    <property type="match status" value="1"/>
</dbReference>
<dbReference type="GO" id="GO:0005886">
    <property type="term" value="C:plasma membrane"/>
    <property type="evidence" value="ECO:0007669"/>
    <property type="project" value="UniProtKB-SubCell"/>
</dbReference>
<feature type="transmembrane region" description="Helical" evidence="9">
    <location>
        <begin position="279"/>
        <end position="300"/>
    </location>
</feature>
<evidence type="ECO:0000256" key="2">
    <source>
        <dbReference type="ARBA" id="ARBA00022448"/>
    </source>
</evidence>
<evidence type="ECO:0000259" key="10">
    <source>
        <dbReference type="PROSITE" id="PS50893"/>
    </source>
</evidence>
<dbReference type="InterPro" id="IPR011527">
    <property type="entry name" value="ABC1_TM_dom"/>
</dbReference>
<keyword evidence="6 13" id="KW-0067">ATP-binding</keyword>
<feature type="transmembrane region" description="Helical" evidence="9">
    <location>
        <begin position="163"/>
        <end position="183"/>
    </location>
</feature>
<keyword evidence="3" id="KW-1003">Cell membrane</keyword>
<feature type="transmembrane region" description="Helical" evidence="9">
    <location>
        <begin position="21"/>
        <end position="49"/>
    </location>
</feature>
<dbReference type="InterPro" id="IPR003439">
    <property type="entry name" value="ABC_transporter-like_ATP-bd"/>
</dbReference>
<evidence type="ECO:0000256" key="7">
    <source>
        <dbReference type="ARBA" id="ARBA00022989"/>
    </source>
</evidence>
<gene>
    <name evidence="13" type="ORF">G4D54_04580</name>
    <name evidence="12" type="ORF">GT664_13940</name>
</gene>
<keyword evidence="4 9" id="KW-0812">Transmembrane</keyword>
<dbReference type="GO" id="GO:0140359">
    <property type="term" value="F:ABC-type transporter activity"/>
    <property type="evidence" value="ECO:0007669"/>
    <property type="project" value="InterPro"/>
</dbReference>
<dbReference type="PANTHER" id="PTHR24221">
    <property type="entry name" value="ATP-BINDING CASSETTE SUB-FAMILY B"/>
    <property type="match status" value="1"/>
</dbReference>
<dbReference type="SUPFAM" id="SSF90123">
    <property type="entry name" value="ABC transporter transmembrane region"/>
    <property type="match status" value="1"/>
</dbReference>
<evidence type="ECO:0000256" key="6">
    <source>
        <dbReference type="ARBA" id="ARBA00022840"/>
    </source>
</evidence>
<dbReference type="FunFam" id="3.40.50.300:FF:000221">
    <property type="entry name" value="Multidrug ABC transporter ATP-binding protein"/>
    <property type="match status" value="1"/>
</dbReference>
<feature type="transmembrane region" description="Helical" evidence="9">
    <location>
        <begin position="61"/>
        <end position="79"/>
    </location>
</feature>
<evidence type="ECO:0000256" key="5">
    <source>
        <dbReference type="ARBA" id="ARBA00022741"/>
    </source>
</evidence>
<evidence type="ECO:0000313" key="13">
    <source>
        <dbReference type="EMBL" id="QJA01749.1"/>
    </source>
</evidence>
<sequence>MKKAGSLYCITAGNPKKVIKPVVWTVLADLVNLFPFGLLTLAVSSIYLYFGGTSDNIDVRILWMVWGGMAVFAIVLYFFERKAVHATYHDGYDASAKGRVQLAEHIRKLPLGFLMSKDSGEMGNTMMNDFAQIEEAVTHVLPQLIGGLITAILGFIGMSFVDWRLALAMFAGFPVTFLIIWGVQTIDKRRGAAHTKARIEQTNRLQEYLTGMKIIKAYNLRGSNFTKLEQAFKHFTEESIKLECVSGPFYLVAVSFLQSGLSFITMAGVYLLMGGTLNITTFVMFLFIGTRLFDPLVGAITQLPVFVYKKTAGQRIVDLMDEPIMSGEGEVPVQHDIQFEHVNFGYGKDMVLHDVSASFPYGSMTAIVGPSGSGKSTMLRLIARFYDPQNGVVRFGGVDEKTVDPEKLMSKISVVFQDVYLFQDTIGNNIRYGRENATQKEIEAAAKLAHCHDFIMALPDGYDTMVGEGGSTLSGGEKQRISIARAILKDAPVLLLDEATSSLDPENEVEVQQAIEELVKDRTVVMIAHKLKTIARADQIIVLDQGEVKEIGTHEELMNNHGLYRHLWDIQLTTAGWQIN</sequence>
<dbReference type="Gene3D" id="3.40.50.300">
    <property type="entry name" value="P-loop containing nucleotide triphosphate hydrolases"/>
    <property type="match status" value="1"/>
</dbReference>
<comment type="subcellular location">
    <subcellularLocation>
        <location evidence="1">Cell membrane</location>
        <topology evidence="1">Multi-pass membrane protein</topology>
    </subcellularLocation>
</comment>
<evidence type="ECO:0000256" key="4">
    <source>
        <dbReference type="ARBA" id="ARBA00022692"/>
    </source>
</evidence>
<dbReference type="GO" id="GO:0016887">
    <property type="term" value="F:ATP hydrolysis activity"/>
    <property type="evidence" value="ECO:0007669"/>
    <property type="project" value="InterPro"/>
</dbReference>
<dbReference type="InterPro" id="IPR017871">
    <property type="entry name" value="ABC_transporter-like_CS"/>
</dbReference>
<dbReference type="PROSITE" id="PS50929">
    <property type="entry name" value="ABC_TM1F"/>
    <property type="match status" value="1"/>
</dbReference>
<keyword evidence="8 9" id="KW-0472">Membrane</keyword>
<protein>
    <submittedName>
        <fullName evidence="13">ABC transporter ATP-binding protein</fullName>
    </submittedName>
    <submittedName>
        <fullName evidence="12">ATP-binding cassette domain-containing protein</fullName>
    </submittedName>
</protein>
<dbReference type="AlphaFoldDB" id="A0AAP9MFI5"/>
<dbReference type="Proteomes" id="UP000503330">
    <property type="component" value="Chromosome"/>
</dbReference>
<dbReference type="InterPro" id="IPR039421">
    <property type="entry name" value="Type_1_exporter"/>
</dbReference>
<evidence type="ECO:0000256" key="3">
    <source>
        <dbReference type="ARBA" id="ARBA00022475"/>
    </source>
</evidence>
<dbReference type="GeneID" id="61924787"/>
<evidence type="ECO:0000259" key="11">
    <source>
        <dbReference type="PROSITE" id="PS50929"/>
    </source>
</evidence>
<feature type="domain" description="ABC transmembrane type-1" evidence="11">
    <location>
        <begin position="22"/>
        <end position="306"/>
    </location>
</feature>
<dbReference type="GO" id="GO:0034040">
    <property type="term" value="F:ATPase-coupled lipid transmembrane transporter activity"/>
    <property type="evidence" value="ECO:0007669"/>
    <property type="project" value="TreeGrafter"/>
</dbReference>
<dbReference type="RefSeq" id="WP_008727062.1">
    <property type="nucleotide sequence ID" value="NZ_BAAACC010000030.1"/>
</dbReference>
<dbReference type="PROSITE" id="PS00211">
    <property type="entry name" value="ABC_TRANSPORTER_1"/>
    <property type="match status" value="1"/>
</dbReference>
<reference evidence="12" key="1">
    <citation type="journal article" date="2019" name="Nat. Med.">
        <title>A library of human gut bacterial isolates paired with longitudinal multiomics data enables mechanistic microbiome research.</title>
        <authorList>
            <person name="Poyet M."/>
            <person name="Groussin M."/>
            <person name="Gibbons S.M."/>
            <person name="Avila-Pacheco J."/>
            <person name="Jiang X."/>
            <person name="Kearney S.M."/>
            <person name="Perrotta A.R."/>
            <person name="Berdy B."/>
            <person name="Zhao S."/>
            <person name="Lieberman T.D."/>
            <person name="Swanson P.K."/>
            <person name="Smith M."/>
            <person name="Roesemann S."/>
            <person name="Alexander J.E."/>
            <person name="Rich S.A."/>
            <person name="Livny J."/>
            <person name="Vlamakis H."/>
            <person name="Clish C."/>
            <person name="Bullock K."/>
            <person name="Deik A."/>
            <person name="Scott J."/>
            <person name="Pierce K.A."/>
            <person name="Xavier R.J."/>
            <person name="Alm E.J."/>
        </authorList>
    </citation>
    <scope>NUCLEOTIDE SEQUENCE</scope>
    <source>
        <strain evidence="12">BIOML-A12</strain>
    </source>
</reference>
<accession>A0AAP9MFI5</accession>
<keyword evidence="7 9" id="KW-1133">Transmembrane helix</keyword>
<name>A0AAP9MFI5_CLOIN</name>
<evidence type="ECO:0000256" key="1">
    <source>
        <dbReference type="ARBA" id="ARBA00004651"/>
    </source>
</evidence>
<dbReference type="CDD" id="cd07346">
    <property type="entry name" value="ABC_6TM_exporters"/>
    <property type="match status" value="1"/>
</dbReference>
<dbReference type="SMART" id="SM00382">
    <property type="entry name" value="AAA"/>
    <property type="match status" value="1"/>
</dbReference>
<dbReference type="Gene3D" id="1.20.1560.10">
    <property type="entry name" value="ABC transporter type 1, transmembrane domain"/>
    <property type="match status" value="1"/>
</dbReference>
<dbReference type="Proteomes" id="UP000604383">
    <property type="component" value="Unassembled WGS sequence"/>
</dbReference>
<dbReference type="GO" id="GO:0005524">
    <property type="term" value="F:ATP binding"/>
    <property type="evidence" value="ECO:0007669"/>
    <property type="project" value="UniProtKB-KW"/>
</dbReference>
<evidence type="ECO:0000256" key="9">
    <source>
        <dbReference type="SAM" id="Phobius"/>
    </source>
</evidence>
<dbReference type="EMBL" id="WWTN01000024">
    <property type="protein sequence ID" value="MZH56819.1"/>
    <property type="molecule type" value="Genomic_DNA"/>
</dbReference>